<protein>
    <recommendedName>
        <fullName evidence="3">Integrase catalytic domain-containing protein</fullName>
    </recommendedName>
</protein>
<dbReference type="PANTHER" id="PTHR35046:SF26">
    <property type="entry name" value="RNA-DIRECTED DNA POLYMERASE"/>
    <property type="match status" value="1"/>
</dbReference>
<feature type="non-terminal residue" evidence="1">
    <location>
        <position position="1"/>
    </location>
</feature>
<keyword evidence="2" id="KW-1185">Reference proteome</keyword>
<proteinExistence type="predicted"/>
<reference evidence="1" key="1">
    <citation type="submission" date="2023-08" db="EMBL/GenBank/DDBJ databases">
        <title>A de novo genome assembly of Solanum verrucosum Schlechtendal, a Mexican diploid species geographically isolated from the other diploid A-genome species in potato relatives.</title>
        <authorList>
            <person name="Hosaka K."/>
        </authorList>
    </citation>
    <scope>NUCLEOTIDE SEQUENCE</scope>
    <source>
        <tissue evidence="1">Young leaves</tissue>
    </source>
</reference>
<evidence type="ECO:0000313" key="1">
    <source>
        <dbReference type="EMBL" id="WMV24757.1"/>
    </source>
</evidence>
<dbReference type="SUPFAM" id="SSF53098">
    <property type="entry name" value="Ribonuclease H-like"/>
    <property type="match status" value="1"/>
</dbReference>
<sequence length="103" mass="11774">IAKLYNQEVVRLHRVPVSITSDRGVKFTTKFWKSYEKGLGSELNLSIAFHSQTDGYHYSIQIAPYEALYGRRCRSPIGWFEVVEASLIGTDLVHQAMEKVKIV</sequence>
<dbReference type="AlphaFoldDB" id="A0AAF0TLC0"/>
<gene>
    <name evidence="1" type="ORF">MTR67_018142</name>
</gene>
<dbReference type="InterPro" id="IPR012337">
    <property type="entry name" value="RNaseH-like_sf"/>
</dbReference>
<dbReference type="GO" id="GO:0003676">
    <property type="term" value="F:nucleic acid binding"/>
    <property type="evidence" value="ECO:0007669"/>
    <property type="project" value="InterPro"/>
</dbReference>
<dbReference type="EMBL" id="CP133615">
    <property type="protein sequence ID" value="WMV24757.1"/>
    <property type="molecule type" value="Genomic_DNA"/>
</dbReference>
<name>A0AAF0TLC0_SOLVR</name>
<dbReference type="Proteomes" id="UP001234989">
    <property type="component" value="Chromosome 4"/>
</dbReference>
<dbReference type="InterPro" id="IPR036397">
    <property type="entry name" value="RNaseH_sf"/>
</dbReference>
<organism evidence="1 2">
    <name type="scientific">Solanum verrucosum</name>
    <dbReference type="NCBI Taxonomy" id="315347"/>
    <lineage>
        <taxon>Eukaryota</taxon>
        <taxon>Viridiplantae</taxon>
        <taxon>Streptophyta</taxon>
        <taxon>Embryophyta</taxon>
        <taxon>Tracheophyta</taxon>
        <taxon>Spermatophyta</taxon>
        <taxon>Magnoliopsida</taxon>
        <taxon>eudicotyledons</taxon>
        <taxon>Gunneridae</taxon>
        <taxon>Pentapetalae</taxon>
        <taxon>asterids</taxon>
        <taxon>lamiids</taxon>
        <taxon>Solanales</taxon>
        <taxon>Solanaceae</taxon>
        <taxon>Solanoideae</taxon>
        <taxon>Solaneae</taxon>
        <taxon>Solanum</taxon>
    </lineage>
</organism>
<accession>A0AAF0TLC0</accession>
<evidence type="ECO:0000313" key="2">
    <source>
        <dbReference type="Proteomes" id="UP001234989"/>
    </source>
</evidence>
<evidence type="ECO:0008006" key="3">
    <source>
        <dbReference type="Google" id="ProtNLM"/>
    </source>
</evidence>
<dbReference type="PANTHER" id="PTHR35046">
    <property type="entry name" value="ZINC KNUCKLE (CCHC-TYPE) FAMILY PROTEIN"/>
    <property type="match status" value="1"/>
</dbReference>
<dbReference type="Gene3D" id="3.30.420.10">
    <property type="entry name" value="Ribonuclease H-like superfamily/Ribonuclease H"/>
    <property type="match status" value="1"/>
</dbReference>